<evidence type="ECO:0000256" key="6">
    <source>
        <dbReference type="SAM" id="Phobius"/>
    </source>
</evidence>
<dbReference type="InterPro" id="IPR032255">
    <property type="entry name" value="HBM"/>
</dbReference>
<evidence type="ECO:0000313" key="9">
    <source>
        <dbReference type="EMBL" id="BAT26688.1"/>
    </source>
</evidence>
<dbReference type="SMART" id="SM00283">
    <property type="entry name" value="MA"/>
    <property type="match status" value="1"/>
</dbReference>
<proteinExistence type="inferred from homology"/>
<feature type="domain" description="Methyl-accepting transducer" evidence="7">
    <location>
        <begin position="442"/>
        <end position="671"/>
    </location>
</feature>
<dbReference type="Pfam" id="PF00672">
    <property type="entry name" value="HAMP"/>
    <property type="match status" value="1"/>
</dbReference>
<feature type="transmembrane region" description="Helical" evidence="6">
    <location>
        <begin position="12"/>
        <end position="31"/>
    </location>
</feature>
<evidence type="ECO:0000259" key="8">
    <source>
        <dbReference type="PROSITE" id="PS50885"/>
    </source>
</evidence>
<dbReference type="CDD" id="cd11386">
    <property type="entry name" value="MCP_signal"/>
    <property type="match status" value="1"/>
</dbReference>
<evidence type="ECO:0000259" key="7">
    <source>
        <dbReference type="PROSITE" id="PS50111"/>
    </source>
</evidence>
<dbReference type="PANTHER" id="PTHR43531:SF11">
    <property type="entry name" value="METHYL-ACCEPTING CHEMOTAXIS PROTEIN 3"/>
    <property type="match status" value="1"/>
</dbReference>
<feature type="domain" description="HAMP" evidence="8">
    <location>
        <begin position="306"/>
        <end position="359"/>
    </location>
</feature>
<comment type="subcellular location">
    <subcellularLocation>
        <location evidence="1">Membrane</location>
    </subcellularLocation>
</comment>
<dbReference type="SMART" id="SM00304">
    <property type="entry name" value="HAMP"/>
    <property type="match status" value="2"/>
</dbReference>
<dbReference type="SMART" id="SM01358">
    <property type="entry name" value="HBM"/>
    <property type="match status" value="1"/>
</dbReference>
<dbReference type="Pfam" id="PF00015">
    <property type="entry name" value="MCPsignal"/>
    <property type="match status" value="1"/>
</dbReference>
<dbReference type="InterPro" id="IPR004089">
    <property type="entry name" value="MCPsignal_dom"/>
</dbReference>
<feature type="compositionally biased region" description="Low complexity" evidence="5">
    <location>
        <begin position="693"/>
        <end position="707"/>
    </location>
</feature>
<dbReference type="GO" id="GO:0016020">
    <property type="term" value="C:membrane"/>
    <property type="evidence" value="ECO:0007669"/>
    <property type="project" value="UniProtKB-SubCell"/>
</dbReference>
<evidence type="ECO:0000256" key="5">
    <source>
        <dbReference type="SAM" id="MobiDB-lite"/>
    </source>
</evidence>
<reference evidence="9" key="1">
    <citation type="journal article" date="2015" name="Proc. Natl. Acad. Sci. U.S.A.">
        <title>Bacterial clade with the ribosomal RNA operon on a small plasmid rather than the chromosome.</title>
        <authorList>
            <person name="Anda M."/>
            <person name="Ohtsubo Y."/>
            <person name="Okubo T."/>
            <person name="Sugawara M."/>
            <person name="Nagata Y."/>
            <person name="Tsuda M."/>
            <person name="Minamisawa K."/>
            <person name="Mitsui H."/>
        </authorList>
    </citation>
    <scope>NUCLEOTIDE SEQUENCE</scope>
    <source>
        <strain evidence="9">DSM 14790</strain>
    </source>
</reference>
<dbReference type="SUPFAM" id="SSF58104">
    <property type="entry name" value="Methyl-accepting chemotaxis protein (MCP) signaling domain"/>
    <property type="match status" value="1"/>
</dbReference>
<dbReference type="PANTHER" id="PTHR43531">
    <property type="entry name" value="PROTEIN ICFG"/>
    <property type="match status" value="1"/>
</dbReference>
<name>A0A0P0YYU1_9HYPH</name>
<dbReference type="Gene3D" id="1.10.287.950">
    <property type="entry name" value="Methyl-accepting chemotaxis protein"/>
    <property type="match status" value="1"/>
</dbReference>
<dbReference type="InterPro" id="IPR051310">
    <property type="entry name" value="MCP_chemotaxis"/>
</dbReference>
<feature type="region of interest" description="Disordered" evidence="5">
    <location>
        <begin position="686"/>
        <end position="735"/>
    </location>
</feature>
<dbReference type="CDD" id="cd06225">
    <property type="entry name" value="HAMP"/>
    <property type="match status" value="1"/>
</dbReference>
<dbReference type="RefSeq" id="WP_024351608.1">
    <property type="nucleotide sequence ID" value="NZ_BBWN01000030.1"/>
</dbReference>
<dbReference type="GO" id="GO:0006935">
    <property type="term" value="P:chemotaxis"/>
    <property type="evidence" value="ECO:0007669"/>
    <property type="project" value="UniProtKB-KW"/>
</dbReference>
<keyword evidence="4" id="KW-0807">Transducer</keyword>
<accession>A0A0P0YYU1</accession>
<evidence type="ECO:0000256" key="4">
    <source>
        <dbReference type="PROSITE-ProRule" id="PRU00284"/>
    </source>
</evidence>
<dbReference type="PROSITE" id="PS50111">
    <property type="entry name" value="CHEMOTAXIS_TRANSDUC_2"/>
    <property type="match status" value="1"/>
</dbReference>
<sequence length="735" mass="77806">MQLSDLKISTRIAAIAAVSIAGMLALAAIFVTDQSIRSDYAAVIDSARDAERVTQRIEVDFLQARRAEKDFFLRRTEADIAKHAAVRARLADAFQNLSDRLQAGGLSRLAGEAEAMRRSFTRYGELFEQAAAVNRSLGLDENSGLRGALRTAVHDLEAELSEVGNPSLQVMMLMLRRHEKDFILRGDLKYVERLNAQASDLASVGPAAFGSVQTRNAVLADLAIYTGNFAGYAEAMAAEAALRQELSAVFAEVEPLFQTILSGVASTRVDAEAASAAASSLALKIVLALAALLTLIIAATVLVVGRSIATPISVTAAAMRDFAAGDMTARVPDGDRKDEIGDMVKALLSFRRSEEQKRAMIAERQEAERLGLEQRRSAEIDAAETARQAFIAGIAPAFRALSEGDLTARLDRARMVGFEEICDLYNQSVATLEETVGGVVNAVGSIRMGLGEITTASNDLAHRTEQQAASLEQTVAALSVVTQAVNDTAESAGQAQRVASDARGKAQKGGEVVGKAVAAMGQIEQSSEKINSIISVIDEIAFQTNLLALNAGVEAARAGEAGKGFAVVAQEVRGLAQRSAEAAKEIKTLIATSREQVGTGVELVTASGKSLEEIVTEVSAMAEVISTIASSAREQATSLREVSGAADQMDKVTQQNAAMVEEATAASQTLAKDADALDQLTGRFRTRAETGRQARPSRSRPAAPKAPVVQMRQTGRGGAAAARNTAPQSEGWEEF</sequence>
<comment type="similarity">
    <text evidence="3">Belongs to the methyl-accepting chemotaxis (MCP) protein family.</text>
</comment>
<keyword evidence="6" id="KW-0472">Membrane</keyword>
<dbReference type="InterPro" id="IPR003660">
    <property type="entry name" value="HAMP_dom"/>
</dbReference>
<protein>
    <submittedName>
        <fullName evidence="9">Putative methyl-accepting chemotaxis protein</fullName>
    </submittedName>
</protein>
<dbReference type="SUPFAM" id="SSF158472">
    <property type="entry name" value="HAMP domain-like"/>
    <property type="match status" value="1"/>
</dbReference>
<dbReference type="EMBL" id="LC066373">
    <property type="protein sequence ID" value="BAT26688.1"/>
    <property type="molecule type" value="Genomic_DNA"/>
</dbReference>
<keyword evidence="6" id="KW-1133">Transmembrane helix</keyword>
<keyword evidence="6" id="KW-0812">Transmembrane</keyword>
<dbReference type="GO" id="GO:0007165">
    <property type="term" value="P:signal transduction"/>
    <property type="evidence" value="ECO:0007669"/>
    <property type="project" value="UniProtKB-KW"/>
</dbReference>
<organism evidence="9">
    <name type="scientific">Aurantimonas coralicida</name>
    <dbReference type="NCBI Taxonomy" id="182270"/>
    <lineage>
        <taxon>Bacteria</taxon>
        <taxon>Pseudomonadati</taxon>
        <taxon>Pseudomonadota</taxon>
        <taxon>Alphaproteobacteria</taxon>
        <taxon>Hyphomicrobiales</taxon>
        <taxon>Aurantimonadaceae</taxon>
        <taxon>Aurantimonas</taxon>
    </lineage>
</organism>
<evidence type="ECO:0000256" key="1">
    <source>
        <dbReference type="ARBA" id="ARBA00004370"/>
    </source>
</evidence>
<evidence type="ECO:0000256" key="3">
    <source>
        <dbReference type="ARBA" id="ARBA00029447"/>
    </source>
</evidence>
<dbReference type="Gene3D" id="6.10.340.10">
    <property type="match status" value="1"/>
</dbReference>
<keyword evidence="2" id="KW-0145">Chemotaxis</keyword>
<dbReference type="FunFam" id="1.10.287.950:FF:000001">
    <property type="entry name" value="Methyl-accepting chemotaxis sensory transducer"/>
    <property type="match status" value="1"/>
</dbReference>
<dbReference type="PROSITE" id="PS50885">
    <property type="entry name" value="HAMP"/>
    <property type="match status" value="1"/>
</dbReference>
<evidence type="ECO:0000256" key="2">
    <source>
        <dbReference type="ARBA" id="ARBA00022500"/>
    </source>
</evidence>
<dbReference type="AlphaFoldDB" id="A0A0P0YYU1"/>
<feature type="transmembrane region" description="Helical" evidence="6">
    <location>
        <begin position="285"/>
        <end position="305"/>
    </location>
</feature>